<protein>
    <submittedName>
        <fullName evidence="1">3655_t:CDS:1</fullName>
    </submittedName>
</protein>
<keyword evidence="2" id="KW-1185">Reference proteome</keyword>
<evidence type="ECO:0000313" key="2">
    <source>
        <dbReference type="Proteomes" id="UP000789860"/>
    </source>
</evidence>
<dbReference type="EMBL" id="CAJVPM010012108">
    <property type="protein sequence ID" value="CAG8585943.1"/>
    <property type="molecule type" value="Genomic_DNA"/>
</dbReference>
<accession>A0ACA9MDV7</accession>
<dbReference type="Proteomes" id="UP000789860">
    <property type="component" value="Unassembled WGS sequence"/>
</dbReference>
<gene>
    <name evidence="1" type="ORF">SCALOS_LOCUS6390</name>
</gene>
<organism evidence="1 2">
    <name type="scientific">Scutellospora calospora</name>
    <dbReference type="NCBI Taxonomy" id="85575"/>
    <lineage>
        <taxon>Eukaryota</taxon>
        <taxon>Fungi</taxon>
        <taxon>Fungi incertae sedis</taxon>
        <taxon>Mucoromycota</taxon>
        <taxon>Glomeromycotina</taxon>
        <taxon>Glomeromycetes</taxon>
        <taxon>Diversisporales</taxon>
        <taxon>Gigasporaceae</taxon>
        <taxon>Scutellospora</taxon>
    </lineage>
</organism>
<comment type="caution">
    <text evidence="1">The sequence shown here is derived from an EMBL/GenBank/DDBJ whole genome shotgun (WGS) entry which is preliminary data.</text>
</comment>
<feature type="non-terminal residue" evidence="1">
    <location>
        <position position="54"/>
    </location>
</feature>
<name>A0ACA9MDV7_9GLOM</name>
<sequence length="54" mass="5911">MEQADTAFYSAGPLGEDLYQWQATIIGPNDSPFAGGVFTLAIQFPTDYPFKPPK</sequence>
<proteinExistence type="predicted"/>
<reference evidence="1" key="1">
    <citation type="submission" date="2021-06" db="EMBL/GenBank/DDBJ databases">
        <authorList>
            <person name="Kallberg Y."/>
            <person name="Tangrot J."/>
            <person name="Rosling A."/>
        </authorList>
    </citation>
    <scope>NUCLEOTIDE SEQUENCE</scope>
    <source>
        <strain evidence="1">AU212A</strain>
    </source>
</reference>
<evidence type="ECO:0000313" key="1">
    <source>
        <dbReference type="EMBL" id="CAG8585943.1"/>
    </source>
</evidence>